<keyword evidence="1" id="KW-0812">Transmembrane</keyword>
<evidence type="ECO:0000313" key="2">
    <source>
        <dbReference type="EMBL" id="QLD12244.1"/>
    </source>
</evidence>
<feature type="transmembrane region" description="Helical" evidence="1">
    <location>
        <begin position="24"/>
        <end position="46"/>
    </location>
</feature>
<proteinExistence type="predicted"/>
<accession>A0A7D5EXQ1</accession>
<keyword evidence="1" id="KW-1133">Transmembrane helix</keyword>
<dbReference type="AlphaFoldDB" id="A0A7D5EXQ1"/>
<dbReference type="RefSeq" id="WP_178012833.1">
    <property type="nucleotide sequence ID" value="NZ_CP058316.1"/>
</dbReference>
<reference evidence="2 3" key="1">
    <citation type="submission" date="2020-06" db="EMBL/GenBank/DDBJ databases">
        <authorList>
            <person name="Jo H."/>
        </authorList>
    </citation>
    <scope>NUCLEOTIDE SEQUENCE [LARGE SCALE GENOMIC DNA]</scope>
    <source>
        <strain evidence="2 3">I46</strain>
    </source>
</reference>
<keyword evidence="1" id="KW-0472">Membrane</keyword>
<organism evidence="2 3">
    <name type="scientific">Microbacterium oleivorans</name>
    <dbReference type="NCBI Taxonomy" id="273677"/>
    <lineage>
        <taxon>Bacteria</taxon>
        <taxon>Bacillati</taxon>
        <taxon>Actinomycetota</taxon>
        <taxon>Actinomycetes</taxon>
        <taxon>Micrococcales</taxon>
        <taxon>Microbacteriaceae</taxon>
        <taxon>Microbacterium</taxon>
    </lineage>
</organism>
<dbReference type="EMBL" id="CP058316">
    <property type="protein sequence ID" value="QLD12244.1"/>
    <property type="molecule type" value="Genomic_DNA"/>
</dbReference>
<dbReference type="Proteomes" id="UP000509638">
    <property type="component" value="Chromosome"/>
</dbReference>
<name>A0A7D5EXQ1_9MICO</name>
<sequence length="49" mass="5508">MKRTRRSDYGEQSWWTQDHGGLPGWAMLGVVLVILALGIFIAALLLNPR</sequence>
<gene>
    <name evidence="2" type="ORF">HW566_10950</name>
</gene>
<protein>
    <submittedName>
        <fullName evidence="2">Uncharacterized protein</fullName>
    </submittedName>
</protein>
<evidence type="ECO:0000256" key="1">
    <source>
        <dbReference type="SAM" id="Phobius"/>
    </source>
</evidence>
<evidence type="ECO:0000313" key="3">
    <source>
        <dbReference type="Proteomes" id="UP000509638"/>
    </source>
</evidence>